<reference evidence="1 2" key="1">
    <citation type="submission" date="2024-01" db="EMBL/GenBank/DDBJ databases">
        <title>The genomes of 5 underutilized Papilionoideae crops provide insights into root nodulation and disease resistanc.</title>
        <authorList>
            <person name="Jiang F."/>
        </authorList>
    </citation>
    <scope>NUCLEOTIDE SEQUENCE [LARGE SCALE GENOMIC DNA]</scope>
    <source>
        <strain evidence="1">LVBAO_FW01</strain>
        <tissue evidence="1">Leaves</tissue>
    </source>
</reference>
<gene>
    <name evidence="1" type="ORF">VNO77_02019</name>
</gene>
<accession>A0AAN9R5I7</accession>
<dbReference type="EMBL" id="JAYMYQ010000001">
    <property type="protein sequence ID" value="KAK7360047.1"/>
    <property type="molecule type" value="Genomic_DNA"/>
</dbReference>
<name>A0AAN9R5I7_CANGL</name>
<evidence type="ECO:0000313" key="2">
    <source>
        <dbReference type="Proteomes" id="UP001367508"/>
    </source>
</evidence>
<dbReference type="AlphaFoldDB" id="A0AAN9R5I7"/>
<organism evidence="1 2">
    <name type="scientific">Canavalia gladiata</name>
    <name type="common">Sword bean</name>
    <name type="synonym">Dolichos gladiatus</name>
    <dbReference type="NCBI Taxonomy" id="3824"/>
    <lineage>
        <taxon>Eukaryota</taxon>
        <taxon>Viridiplantae</taxon>
        <taxon>Streptophyta</taxon>
        <taxon>Embryophyta</taxon>
        <taxon>Tracheophyta</taxon>
        <taxon>Spermatophyta</taxon>
        <taxon>Magnoliopsida</taxon>
        <taxon>eudicotyledons</taxon>
        <taxon>Gunneridae</taxon>
        <taxon>Pentapetalae</taxon>
        <taxon>rosids</taxon>
        <taxon>fabids</taxon>
        <taxon>Fabales</taxon>
        <taxon>Fabaceae</taxon>
        <taxon>Papilionoideae</taxon>
        <taxon>50 kb inversion clade</taxon>
        <taxon>NPAAA clade</taxon>
        <taxon>indigoferoid/millettioid clade</taxon>
        <taxon>Phaseoleae</taxon>
        <taxon>Canavalia</taxon>
    </lineage>
</organism>
<keyword evidence="2" id="KW-1185">Reference proteome</keyword>
<protein>
    <submittedName>
        <fullName evidence="1">Uncharacterized protein</fullName>
    </submittedName>
</protein>
<sequence length="261" mass="29379">MIGPSTATVDYNKVRFPISSMTLDDGKNDNIFEHVKRLMGVFYDSTISRLMAMATINKIRRWSVVLCMDSYLHLGKEGDHITGCMVSYVRCLLPILDENTHDGSCDQAITPLACGSHAGVDSQIASKGGHAATPRRLHVFLATSRTLEPRKKITFTSKGDDLVSMKQCVDYHDSKLKIQTAPKVIEDITKLIEKLGRYTGLVPRFMKFKRLSSTKWTGAMMVIRTLQRSSCLLHRPHSSLVGKSFLKSRLFPLYLQGFLMY</sequence>
<proteinExistence type="predicted"/>
<comment type="caution">
    <text evidence="1">The sequence shown here is derived from an EMBL/GenBank/DDBJ whole genome shotgun (WGS) entry which is preliminary data.</text>
</comment>
<dbReference type="Proteomes" id="UP001367508">
    <property type="component" value="Unassembled WGS sequence"/>
</dbReference>
<evidence type="ECO:0000313" key="1">
    <source>
        <dbReference type="EMBL" id="KAK7360047.1"/>
    </source>
</evidence>